<dbReference type="SFLD" id="SFLDG01135">
    <property type="entry name" value="C1.5.6:_HAD__Beta-PGM__Phospha"/>
    <property type="match status" value="1"/>
</dbReference>
<dbReference type="SFLD" id="SFLDS00003">
    <property type="entry name" value="Haloacid_Dehalogenase"/>
    <property type="match status" value="1"/>
</dbReference>
<comment type="caution">
    <text evidence="5">The sequence shown here is derived from an EMBL/GenBank/DDBJ whole genome shotgun (WGS) entry which is preliminary data.</text>
</comment>
<keyword evidence="4" id="KW-0460">Magnesium</keyword>
<sequence length="212" mass="24398">MEAVIFDFDGTIMDTESLWYEVYRDTLLEEYKYSLKIEDFSKVIGTVDDLLMDQLKKEIGEQFDRDWLEKLAGEEFKRKKDILAVREGIMELIRYFQEKGYKLAIASSSRRKWIQLHLEAFQLTSYFPIIVSSDDVERVKPDPELYVKALEKLNVRAVDAMAIEDSGHGATAAIGAGIRTFVVPNPVTAHLKFPVEASVFEDFWELLSELNG</sequence>
<keyword evidence="6" id="KW-1185">Reference proteome</keyword>
<keyword evidence="3" id="KW-0479">Metal-binding</keyword>
<evidence type="ECO:0000256" key="4">
    <source>
        <dbReference type="ARBA" id="ARBA00022842"/>
    </source>
</evidence>
<protein>
    <submittedName>
        <fullName evidence="5">HAD family hydrolase</fullName>
    </submittedName>
</protein>
<organism evidence="5 6">
    <name type="scientific">Bacillus carboniphilus</name>
    <dbReference type="NCBI Taxonomy" id="86663"/>
    <lineage>
        <taxon>Bacteria</taxon>
        <taxon>Bacillati</taxon>
        <taxon>Bacillota</taxon>
        <taxon>Bacilli</taxon>
        <taxon>Bacillales</taxon>
        <taxon>Bacillaceae</taxon>
        <taxon>Bacillus</taxon>
    </lineage>
</organism>
<dbReference type="SFLD" id="SFLDG01129">
    <property type="entry name" value="C1.5:_HAD__Beta-PGM__Phosphata"/>
    <property type="match status" value="1"/>
</dbReference>
<comment type="cofactor">
    <cofactor evidence="1">
        <name>Mg(2+)</name>
        <dbReference type="ChEBI" id="CHEBI:18420"/>
    </cofactor>
</comment>
<dbReference type="RefSeq" id="WP_343798321.1">
    <property type="nucleotide sequence ID" value="NZ_BAAADJ010000019.1"/>
</dbReference>
<dbReference type="PRINTS" id="PR00413">
    <property type="entry name" value="HADHALOGNASE"/>
</dbReference>
<dbReference type="Gene3D" id="3.40.50.1000">
    <property type="entry name" value="HAD superfamily/HAD-like"/>
    <property type="match status" value="1"/>
</dbReference>
<evidence type="ECO:0000313" key="6">
    <source>
        <dbReference type="Proteomes" id="UP001500782"/>
    </source>
</evidence>
<dbReference type="PANTHER" id="PTHR46193:SF21">
    <property type="entry name" value="SLL1138 PROTEIN"/>
    <property type="match status" value="1"/>
</dbReference>
<dbReference type="InterPro" id="IPR006439">
    <property type="entry name" value="HAD-SF_hydro_IA"/>
</dbReference>
<comment type="similarity">
    <text evidence="2">Belongs to the HAD-like hydrolase superfamily. CbbY/CbbZ/Gph/YieH family.</text>
</comment>
<dbReference type="InterPro" id="IPR051600">
    <property type="entry name" value="Beta-PGM-like"/>
</dbReference>
<keyword evidence="5" id="KW-0378">Hydrolase</keyword>
<dbReference type="SUPFAM" id="SSF56784">
    <property type="entry name" value="HAD-like"/>
    <property type="match status" value="1"/>
</dbReference>
<dbReference type="NCBIfam" id="TIGR01549">
    <property type="entry name" value="HAD-SF-IA-v1"/>
    <property type="match status" value="1"/>
</dbReference>
<dbReference type="InterPro" id="IPR036412">
    <property type="entry name" value="HAD-like_sf"/>
</dbReference>
<gene>
    <name evidence="5" type="ORF">GCM10008967_17860</name>
</gene>
<proteinExistence type="inferred from homology"/>
<dbReference type="Pfam" id="PF13419">
    <property type="entry name" value="HAD_2"/>
    <property type="match status" value="1"/>
</dbReference>
<evidence type="ECO:0000256" key="2">
    <source>
        <dbReference type="ARBA" id="ARBA00006171"/>
    </source>
</evidence>
<dbReference type="InterPro" id="IPR041492">
    <property type="entry name" value="HAD_2"/>
</dbReference>
<evidence type="ECO:0000256" key="3">
    <source>
        <dbReference type="ARBA" id="ARBA00022723"/>
    </source>
</evidence>
<dbReference type="Gene3D" id="1.10.150.240">
    <property type="entry name" value="Putative phosphatase, domain 2"/>
    <property type="match status" value="1"/>
</dbReference>
<dbReference type="EMBL" id="BAAADJ010000019">
    <property type="protein sequence ID" value="GAA0327797.1"/>
    <property type="molecule type" value="Genomic_DNA"/>
</dbReference>
<evidence type="ECO:0000256" key="1">
    <source>
        <dbReference type="ARBA" id="ARBA00001946"/>
    </source>
</evidence>
<dbReference type="Proteomes" id="UP001500782">
    <property type="component" value="Unassembled WGS sequence"/>
</dbReference>
<dbReference type="InterPro" id="IPR023198">
    <property type="entry name" value="PGP-like_dom2"/>
</dbReference>
<dbReference type="PANTHER" id="PTHR46193">
    <property type="entry name" value="6-PHOSPHOGLUCONATE PHOSPHATASE"/>
    <property type="match status" value="1"/>
</dbReference>
<dbReference type="InterPro" id="IPR023214">
    <property type="entry name" value="HAD_sf"/>
</dbReference>
<dbReference type="NCBIfam" id="TIGR01509">
    <property type="entry name" value="HAD-SF-IA-v3"/>
    <property type="match status" value="1"/>
</dbReference>
<accession>A0ABN0W7D6</accession>
<name>A0ABN0W7D6_9BACI</name>
<evidence type="ECO:0000313" key="5">
    <source>
        <dbReference type="EMBL" id="GAA0327797.1"/>
    </source>
</evidence>
<reference evidence="5 6" key="1">
    <citation type="journal article" date="2019" name="Int. J. Syst. Evol. Microbiol.">
        <title>The Global Catalogue of Microorganisms (GCM) 10K type strain sequencing project: providing services to taxonomists for standard genome sequencing and annotation.</title>
        <authorList>
            <consortium name="The Broad Institute Genomics Platform"/>
            <consortium name="The Broad Institute Genome Sequencing Center for Infectious Disease"/>
            <person name="Wu L."/>
            <person name="Ma J."/>
        </authorList>
    </citation>
    <scope>NUCLEOTIDE SEQUENCE [LARGE SCALE GENOMIC DNA]</scope>
    <source>
        <strain evidence="5 6">JCM 9731</strain>
    </source>
</reference>
<dbReference type="GO" id="GO:0016787">
    <property type="term" value="F:hydrolase activity"/>
    <property type="evidence" value="ECO:0007669"/>
    <property type="project" value="UniProtKB-KW"/>
</dbReference>